<dbReference type="SUPFAM" id="SSF46600">
    <property type="entry name" value="C-terminal UvrC-binding domain of UvrB"/>
    <property type="match status" value="1"/>
</dbReference>
<dbReference type="GO" id="GO:0008270">
    <property type="term" value="F:zinc ion binding"/>
    <property type="evidence" value="ECO:0007669"/>
    <property type="project" value="TreeGrafter"/>
</dbReference>
<protein>
    <submittedName>
        <fullName evidence="3">Nucleotide excision repair protein, with uvrb/uvrc motif</fullName>
    </submittedName>
</protein>
<dbReference type="PANTHER" id="PTHR38430">
    <property type="entry name" value="PROTEIN-ARGININE KINASE ACTIVATOR PROTEIN"/>
    <property type="match status" value="1"/>
</dbReference>
<feature type="domain" description="UVR" evidence="2">
    <location>
        <begin position="132"/>
        <end position="167"/>
    </location>
</feature>
<dbReference type="EMBL" id="LNQE01001816">
    <property type="protein sequence ID" value="KUG05395.1"/>
    <property type="molecule type" value="Genomic_DNA"/>
</dbReference>
<dbReference type="InterPro" id="IPR001943">
    <property type="entry name" value="UVR_dom"/>
</dbReference>
<dbReference type="Pfam" id="PF02151">
    <property type="entry name" value="UVR"/>
    <property type="match status" value="1"/>
</dbReference>
<feature type="coiled-coil region" evidence="1">
    <location>
        <begin position="128"/>
        <end position="174"/>
    </location>
</feature>
<dbReference type="AlphaFoldDB" id="A0A0W8EAB1"/>
<gene>
    <name evidence="3" type="ORF">ASZ90_017179</name>
</gene>
<proteinExistence type="predicted"/>
<reference evidence="3" key="1">
    <citation type="journal article" date="2015" name="Proc. Natl. Acad. Sci. U.S.A.">
        <title>Networks of energetic and metabolic interactions define dynamics in microbial communities.</title>
        <authorList>
            <person name="Embree M."/>
            <person name="Liu J.K."/>
            <person name="Al-Bassam M.M."/>
            <person name="Zengler K."/>
        </authorList>
    </citation>
    <scope>NUCLEOTIDE SEQUENCE</scope>
</reference>
<dbReference type="GO" id="GO:1990169">
    <property type="term" value="P:stress response to copper ion"/>
    <property type="evidence" value="ECO:0007669"/>
    <property type="project" value="TreeGrafter"/>
</dbReference>
<dbReference type="InterPro" id="IPR025542">
    <property type="entry name" value="YacH"/>
</dbReference>
<dbReference type="GO" id="GO:0005507">
    <property type="term" value="F:copper ion binding"/>
    <property type="evidence" value="ECO:0007669"/>
    <property type="project" value="TreeGrafter"/>
</dbReference>
<dbReference type="GO" id="GO:1990170">
    <property type="term" value="P:stress response to cadmium ion"/>
    <property type="evidence" value="ECO:0007669"/>
    <property type="project" value="TreeGrafter"/>
</dbReference>
<evidence type="ECO:0000313" key="3">
    <source>
        <dbReference type="EMBL" id="KUG05395.1"/>
    </source>
</evidence>
<evidence type="ECO:0000256" key="1">
    <source>
        <dbReference type="SAM" id="Coils"/>
    </source>
</evidence>
<dbReference type="PROSITE" id="PS50151">
    <property type="entry name" value="UVR"/>
    <property type="match status" value="1"/>
</dbReference>
<dbReference type="GO" id="GO:0046870">
    <property type="term" value="F:cadmium ion binding"/>
    <property type="evidence" value="ECO:0007669"/>
    <property type="project" value="TreeGrafter"/>
</dbReference>
<keyword evidence="1" id="KW-0175">Coiled coil</keyword>
<name>A0A0W8EAB1_9ZZZZ</name>
<evidence type="ECO:0000259" key="2">
    <source>
        <dbReference type="PROSITE" id="PS50151"/>
    </source>
</evidence>
<organism evidence="3">
    <name type="scientific">hydrocarbon metagenome</name>
    <dbReference type="NCBI Taxonomy" id="938273"/>
    <lineage>
        <taxon>unclassified sequences</taxon>
        <taxon>metagenomes</taxon>
        <taxon>ecological metagenomes</taxon>
    </lineage>
</organism>
<dbReference type="GO" id="GO:0050897">
    <property type="term" value="F:cobalt ion binding"/>
    <property type="evidence" value="ECO:0007669"/>
    <property type="project" value="TreeGrafter"/>
</dbReference>
<sequence length="174" mass="19618">MFCDDCKQKPATVHLTQMANGKKIDMHLCTECAAQKGFLLFDSDKKFSIPNFLGSFLGSDFNLQDVHSLAGTRNCSNCGLSFADIRQTGKLGCSECYKVFDTELEPTLRRIHGNSNHVGKIPIRGGEKVFLKKEMVELKLELQQEIKAENYEQAAEIRDKIKELEKVINEEGSR</sequence>
<dbReference type="InterPro" id="IPR036876">
    <property type="entry name" value="UVR_dom_sf"/>
</dbReference>
<accession>A0A0W8EAB1</accession>
<dbReference type="PANTHER" id="PTHR38430:SF1">
    <property type="entry name" value="PROTEIN-ARGININE KINASE ACTIVATOR PROTEIN"/>
    <property type="match status" value="1"/>
</dbReference>
<comment type="caution">
    <text evidence="3">The sequence shown here is derived from an EMBL/GenBank/DDBJ whole genome shotgun (WGS) entry which is preliminary data.</text>
</comment>
<dbReference type="PIRSF" id="PIRSF015034">
    <property type="entry name" value="YacH"/>
    <property type="match status" value="1"/>
</dbReference>